<keyword evidence="4" id="KW-1185">Reference proteome</keyword>
<dbReference type="EMBL" id="CP151501">
    <property type="protein sequence ID" value="WZN58670.1"/>
    <property type="molecule type" value="Genomic_DNA"/>
</dbReference>
<reference evidence="3 4" key="1">
    <citation type="submission" date="2024-03" db="EMBL/GenBank/DDBJ databases">
        <title>Complete genome sequence of the green alga Chloropicon roscoffensis RCC1871.</title>
        <authorList>
            <person name="Lemieux C."/>
            <person name="Pombert J.-F."/>
            <person name="Otis C."/>
            <person name="Turmel M."/>
        </authorList>
    </citation>
    <scope>NUCLEOTIDE SEQUENCE [LARGE SCALE GENOMIC DNA]</scope>
    <source>
        <strain evidence="3 4">RCC1871</strain>
    </source>
</reference>
<evidence type="ECO:0000259" key="2">
    <source>
        <dbReference type="Pfam" id="PF00850"/>
    </source>
</evidence>
<name>A0AAX4NYK1_9CHLO</name>
<dbReference type="GO" id="GO:0016787">
    <property type="term" value="F:hydrolase activity"/>
    <property type="evidence" value="ECO:0007669"/>
    <property type="project" value="UniProtKB-KW"/>
</dbReference>
<organism evidence="3 4">
    <name type="scientific">Chloropicon roscoffensis</name>
    <dbReference type="NCBI Taxonomy" id="1461544"/>
    <lineage>
        <taxon>Eukaryota</taxon>
        <taxon>Viridiplantae</taxon>
        <taxon>Chlorophyta</taxon>
        <taxon>Chloropicophyceae</taxon>
        <taxon>Chloropicales</taxon>
        <taxon>Chloropicaceae</taxon>
        <taxon>Chloropicon</taxon>
    </lineage>
</organism>
<protein>
    <submittedName>
        <fullName evidence="3">Histone deacetylase</fullName>
    </submittedName>
</protein>
<feature type="domain" description="Histone deacetylase" evidence="2">
    <location>
        <begin position="50"/>
        <end position="319"/>
    </location>
</feature>
<accession>A0AAX4NYK1</accession>
<keyword evidence="1" id="KW-0378">Hydrolase</keyword>
<dbReference type="InterPro" id="IPR023696">
    <property type="entry name" value="Ureohydrolase_dom_sf"/>
</dbReference>
<sequence>MRSAKQWWSRVATARASALATPNTATRAVHQGAIKVFTSDWAHEELPEGHRFPMQKYRLVREELQADASLRGKISIQRAPLIERSELEVVHDADYVGRVFGGGLTAKENRAIGFPWTPKSVQRYRASAGGTLAALRALMSDEGAMVASHAAGGTHHAFRGAGEGFCVFNDIAVAAVTARSFHREEALPILVVDLDVHQGNGTADIFEGDDDVFTFSVHGANNYPWKTRRTSDLDVDVPDGTTDDEYLEALRPSLARAFDSCEPKLVIFQAGVDALSEDSFGRLALTRQGLIRRNNLVYDHCIARGCKLLICMGGGYSRPIGATVDAHADVFRVAALKYSAAAAEGRGRAREGEAS</sequence>
<gene>
    <name evidence="3" type="ORF">HKI87_01g01940</name>
</gene>
<dbReference type="Proteomes" id="UP001472866">
    <property type="component" value="Chromosome 01"/>
</dbReference>
<evidence type="ECO:0000256" key="1">
    <source>
        <dbReference type="ARBA" id="ARBA00022801"/>
    </source>
</evidence>
<dbReference type="Pfam" id="PF00850">
    <property type="entry name" value="Hist_deacetyl"/>
    <property type="match status" value="1"/>
</dbReference>
<dbReference type="InterPro" id="IPR000286">
    <property type="entry name" value="HDACs"/>
</dbReference>
<dbReference type="GO" id="GO:0040029">
    <property type="term" value="P:epigenetic regulation of gene expression"/>
    <property type="evidence" value="ECO:0007669"/>
    <property type="project" value="TreeGrafter"/>
</dbReference>
<dbReference type="PANTHER" id="PTHR10625:SF19">
    <property type="entry name" value="HISTONE DEACETYLASE 12"/>
    <property type="match status" value="1"/>
</dbReference>
<evidence type="ECO:0000313" key="3">
    <source>
        <dbReference type="EMBL" id="WZN58670.1"/>
    </source>
</evidence>
<dbReference type="Gene3D" id="3.40.800.20">
    <property type="entry name" value="Histone deacetylase domain"/>
    <property type="match status" value="1"/>
</dbReference>
<dbReference type="InterPro" id="IPR044150">
    <property type="entry name" value="HDAC_classIV"/>
</dbReference>
<dbReference type="SUPFAM" id="SSF52768">
    <property type="entry name" value="Arginase/deacetylase"/>
    <property type="match status" value="1"/>
</dbReference>
<dbReference type="InterPro" id="IPR023801">
    <property type="entry name" value="His_deacetylse_dom"/>
</dbReference>
<dbReference type="GO" id="GO:0004407">
    <property type="term" value="F:histone deacetylase activity"/>
    <property type="evidence" value="ECO:0007669"/>
    <property type="project" value="InterPro"/>
</dbReference>
<dbReference type="PANTHER" id="PTHR10625">
    <property type="entry name" value="HISTONE DEACETYLASE HDAC1-RELATED"/>
    <property type="match status" value="1"/>
</dbReference>
<dbReference type="CDD" id="cd09993">
    <property type="entry name" value="HDAC_classIV"/>
    <property type="match status" value="1"/>
</dbReference>
<dbReference type="PRINTS" id="PR01270">
    <property type="entry name" value="HDASUPER"/>
</dbReference>
<dbReference type="InterPro" id="IPR037138">
    <property type="entry name" value="His_deacetylse_dom_sf"/>
</dbReference>
<dbReference type="AlphaFoldDB" id="A0AAX4NYK1"/>
<proteinExistence type="predicted"/>
<evidence type="ECO:0000313" key="4">
    <source>
        <dbReference type="Proteomes" id="UP001472866"/>
    </source>
</evidence>